<organism evidence="10 11">
    <name type="scientific">Sphenodon punctatus</name>
    <name type="common">Tuatara</name>
    <name type="synonym">Hatteria punctata</name>
    <dbReference type="NCBI Taxonomy" id="8508"/>
    <lineage>
        <taxon>Eukaryota</taxon>
        <taxon>Metazoa</taxon>
        <taxon>Chordata</taxon>
        <taxon>Craniata</taxon>
        <taxon>Vertebrata</taxon>
        <taxon>Euteleostomi</taxon>
        <taxon>Lepidosauria</taxon>
        <taxon>Sphenodontia</taxon>
        <taxon>Sphenodontidae</taxon>
        <taxon>Sphenodon</taxon>
    </lineage>
</organism>
<comment type="function">
    <text evidence="8">Ornithine decarboxylase (ODC) antizyme protein that negatively regulates ODC activity and intracellular polyamine biosynthesis and uptake in response to increased intracellular polyamine levels. Binds to ODC monomers, inhibiting the assembly of the functional ODC homodimers. Does not target the ODC monomers for degradation, which allows a protein synthesis-independent restoration of ODC activity. Stabilizes AZIN2 by interfering with its ubiquitination. Involved in the translocation of AZNI2 from ER-Golgi intermediate compartment (ERGIC) to the cytosol. Probably plays a key role in spermatogenesis by regulating the intracellular concentration of polyamines in haploid germ cells.</text>
</comment>
<keyword evidence="11" id="KW-1185">Reference proteome</keyword>
<dbReference type="FunFam" id="3.40.630.60:FF:000002">
    <property type="entry name" value="Ornithine decarboxylase antizyme 3"/>
    <property type="match status" value="1"/>
</dbReference>
<dbReference type="GO" id="GO:0008073">
    <property type="term" value="F:ornithine decarboxylase inhibitor activity"/>
    <property type="evidence" value="ECO:0007669"/>
    <property type="project" value="Ensembl"/>
</dbReference>
<accession>A0A8D0G5Z3</accession>
<proteinExistence type="inferred from homology"/>
<dbReference type="Pfam" id="PF02100">
    <property type="entry name" value="ODC_AZ"/>
    <property type="match status" value="1"/>
</dbReference>
<reference evidence="10" key="2">
    <citation type="submission" date="2025-09" db="UniProtKB">
        <authorList>
            <consortium name="Ensembl"/>
        </authorList>
    </citation>
    <scope>IDENTIFICATION</scope>
</reference>
<dbReference type="PANTHER" id="PTHR10279">
    <property type="entry name" value="ORNITHINE DECARBOXYLASE ANTIZYME"/>
    <property type="match status" value="1"/>
</dbReference>
<evidence type="ECO:0000256" key="4">
    <source>
        <dbReference type="ARBA" id="ARBA00022490"/>
    </source>
</evidence>
<dbReference type="Proteomes" id="UP000694392">
    <property type="component" value="Unplaced"/>
</dbReference>
<evidence type="ECO:0000256" key="3">
    <source>
        <dbReference type="ARBA" id="ARBA00008796"/>
    </source>
</evidence>
<evidence type="ECO:0000313" key="10">
    <source>
        <dbReference type="Ensembl" id="ENSSPUP00000003130.1"/>
    </source>
</evidence>
<dbReference type="Gene3D" id="3.40.630.60">
    <property type="match status" value="1"/>
</dbReference>
<keyword evidence="4" id="KW-0963">Cytoplasm</keyword>
<comment type="subcellular location">
    <subcellularLocation>
        <location evidence="2">Cytoplasm</location>
    </subcellularLocation>
    <subcellularLocation>
        <location evidence="1">Nucleus</location>
    </subcellularLocation>
</comment>
<keyword evidence="5" id="KW-0597">Phosphoprotein</keyword>
<comment type="similarity">
    <text evidence="3">Belongs to the ODC antizyme family.</text>
</comment>
<dbReference type="GO" id="GO:1902268">
    <property type="term" value="P:negative regulation of polyamine transmembrane transport"/>
    <property type="evidence" value="ECO:0007669"/>
    <property type="project" value="Ensembl"/>
</dbReference>
<keyword evidence="6" id="KW-0688">Ribosomal frameshifting</keyword>
<dbReference type="OMA" id="YPLERDH"/>
<evidence type="ECO:0000256" key="2">
    <source>
        <dbReference type="ARBA" id="ARBA00004496"/>
    </source>
</evidence>
<dbReference type="GeneTree" id="ENSGT00940000161581"/>
<dbReference type="GO" id="GO:0005737">
    <property type="term" value="C:cytoplasm"/>
    <property type="evidence" value="ECO:0007669"/>
    <property type="project" value="UniProtKB-SubCell"/>
</dbReference>
<dbReference type="SUPFAM" id="SSF55729">
    <property type="entry name" value="Acyl-CoA N-acyltransferases (Nat)"/>
    <property type="match status" value="1"/>
</dbReference>
<evidence type="ECO:0000256" key="5">
    <source>
        <dbReference type="ARBA" id="ARBA00022553"/>
    </source>
</evidence>
<gene>
    <name evidence="10" type="primary">OAZ3</name>
</gene>
<reference evidence="10" key="1">
    <citation type="submission" date="2025-08" db="UniProtKB">
        <authorList>
            <consortium name="Ensembl"/>
        </authorList>
    </citation>
    <scope>IDENTIFICATION</scope>
</reference>
<dbReference type="Ensembl" id="ENSSPUT00000003324.1">
    <property type="protein sequence ID" value="ENSSPUP00000003130.1"/>
    <property type="gene ID" value="ENSSPUG00000002425.1"/>
</dbReference>
<evidence type="ECO:0000256" key="6">
    <source>
        <dbReference type="ARBA" id="ARBA00022758"/>
    </source>
</evidence>
<keyword evidence="7" id="KW-0539">Nucleus</keyword>
<evidence type="ECO:0000256" key="1">
    <source>
        <dbReference type="ARBA" id="ARBA00004123"/>
    </source>
</evidence>
<dbReference type="GO" id="GO:0005654">
    <property type="term" value="C:nucleoplasm"/>
    <property type="evidence" value="ECO:0007669"/>
    <property type="project" value="Ensembl"/>
</dbReference>
<dbReference type="GO" id="GO:0075523">
    <property type="term" value="P:viral translational frameshifting"/>
    <property type="evidence" value="ECO:0007669"/>
    <property type="project" value="UniProtKB-KW"/>
</dbReference>
<sequence>LYGLGAAAAACCVPESLCGQPGGRRTEEGEHSSPKELYKAGNLTVFGSDSERDLPVQLDFHFKHGTRAFAHWHGLLVRRKLFLDTPHRALDVNSCDSLSATLDYAEAKTDVDWVFVNFHKLRSDRGDLLRAFGYLGFELVRPDHPELPPWEDVLFMAYPMEREAAREPE</sequence>
<evidence type="ECO:0000256" key="9">
    <source>
        <dbReference type="ARBA" id="ARBA00071308"/>
    </source>
</evidence>
<dbReference type="GO" id="GO:0045732">
    <property type="term" value="P:positive regulation of protein catabolic process"/>
    <property type="evidence" value="ECO:0007669"/>
    <property type="project" value="Ensembl"/>
</dbReference>
<evidence type="ECO:0000256" key="8">
    <source>
        <dbReference type="ARBA" id="ARBA00053466"/>
    </source>
</evidence>
<dbReference type="InterPro" id="IPR002993">
    <property type="entry name" value="ODC_AZ"/>
</dbReference>
<dbReference type="GO" id="GO:0090316">
    <property type="term" value="P:positive regulation of intracellular protein transport"/>
    <property type="evidence" value="ECO:0007669"/>
    <property type="project" value="Ensembl"/>
</dbReference>
<name>A0A8D0G5Z3_SPHPU</name>
<dbReference type="InterPro" id="IPR038581">
    <property type="entry name" value="ODC_AZ_sf"/>
</dbReference>
<dbReference type="AlphaFoldDB" id="A0A8D0G5Z3"/>
<evidence type="ECO:0000313" key="11">
    <source>
        <dbReference type="Proteomes" id="UP000694392"/>
    </source>
</evidence>
<evidence type="ECO:0000256" key="7">
    <source>
        <dbReference type="ARBA" id="ARBA00023242"/>
    </source>
</evidence>
<protein>
    <recommendedName>
        <fullName evidence="9">Ornithine decarboxylase antizyme 3</fullName>
    </recommendedName>
</protein>
<dbReference type="InterPro" id="IPR016181">
    <property type="entry name" value="Acyl_CoA_acyltransferase"/>
</dbReference>
<dbReference type="PANTHER" id="PTHR10279:SF9">
    <property type="entry name" value="ORNITHINE DECARBOXYLASE ANTIZYME 3"/>
    <property type="match status" value="1"/>
</dbReference>